<protein>
    <submittedName>
        <fullName evidence="2">Uncharacterized protein</fullName>
    </submittedName>
</protein>
<name>A0ABU3C5C3_9FLAO</name>
<reference evidence="2 3" key="1">
    <citation type="submission" date="2023-09" db="EMBL/GenBank/DDBJ databases">
        <authorList>
            <person name="Rey-Velasco X."/>
        </authorList>
    </citation>
    <scope>NUCLEOTIDE SEQUENCE [LARGE SCALE GENOMIC DNA]</scope>
    <source>
        <strain evidence="2 3">F363</strain>
    </source>
</reference>
<keyword evidence="3" id="KW-1185">Reference proteome</keyword>
<dbReference type="EMBL" id="JAVRHQ010000001">
    <property type="protein sequence ID" value="MDT0641546.1"/>
    <property type="molecule type" value="Genomic_DNA"/>
</dbReference>
<evidence type="ECO:0000313" key="3">
    <source>
        <dbReference type="Proteomes" id="UP001262889"/>
    </source>
</evidence>
<accession>A0ABU3C5C3</accession>
<evidence type="ECO:0000256" key="1">
    <source>
        <dbReference type="SAM" id="Phobius"/>
    </source>
</evidence>
<keyword evidence="1" id="KW-0472">Membrane</keyword>
<feature type="transmembrane region" description="Helical" evidence="1">
    <location>
        <begin position="12"/>
        <end position="34"/>
    </location>
</feature>
<evidence type="ECO:0000313" key="2">
    <source>
        <dbReference type="EMBL" id="MDT0641546.1"/>
    </source>
</evidence>
<keyword evidence="1" id="KW-1133">Transmembrane helix</keyword>
<gene>
    <name evidence="2" type="ORF">RM553_01755</name>
</gene>
<organism evidence="2 3">
    <name type="scientific">Autumnicola tepida</name>
    <dbReference type="NCBI Taxonomy" id="3075595"/>
    <lineage>
        <taxon>Bacteria</taxon>
        <taxon>Pseudomonadati</taxon>
        <taxon>Bacteroidota</taxon>
        <taxon>Flavobacteriia</taxon>
        <taxon>Flavobacteriales</taxon>
        <taxon>Flavobacteriaceae</taxon>
        <taxon>Autumnicola</taxon>
    </lineage>
</organism>
<keyword evidence="1" id="KW-0812">Transmembrane</keyword>
<dbReference type="RefSeq" id="WP_311533258.1">
    <property type="nucleotide sequence ID" value="NZ_JAVRHQ010000001.1"/>
</dbReference>
<proteinExistence type="predicted"/>
<sequence>MGFKGIVSKGKYWRSVVVLGLVFTVLYNLISIFFEYGSFAFEQYYRDHIAGNGLKYGIGQIGAALFYGLIVSYGQFRAREKREKNSK</sequence>
<comment type="caution">
    <text evidence="2">The sequence shown here is derived from an EMBL/GenBank/DDBJ whole genome shotgun (WGS) entry which is preliminary data.</text>
</comment>
<dbReference type="Proteomes" id="UP001262889">
    <property type="component" value="Unassembled WGS sequence"/>
</dbReference>
<feature type="transmembrane region" description="Helical" evidence="1">
    <location>
        <begin position="54"/>
        <end position="74"/>
    </location>
</feature>